<gene>
    <name evidence="1" type="ORF">CEXT_188031</name>
</gene>
<sequence>MPGAFFCFKRFDKGEDFVSSDSIGGISDWSVGGVKKIISFDGNNVGRIVDELRFRRLIECVVEGICKVCYSGVCVASVVNFADWKWGVLKVEVKVIPVCGVKLRSGAWRAVDIEFNYDRKVIGA</sequence>
<accession>A0AAV4UM41</accession>
<proteinExistence type="predicted"/>
<organism evidence="1 2">
    <name type="scientific">Caerostris extrusa</name>
    <name type="common">Bark spider</name>
    <name type="synonym">Caerostris bankana</name>
    <dbReference type="NCBI Taxonomy" id="172846"/>
    <lineage>
        <taxon>Eukaryota</taxon>
        <taxon>Metazoa</taxon>
        <taxon>Ecdysozoa</taxon>
        <taxon>Arthropoda</taxon>
        <taxon>Chelicerata</taxon>
        <taxon>Arachnida</taxon>
        <taxon>Araneae</taxon>
        <taxon>Araneomorphae</taxon>
        <taxon>Entelegynae</taxon>
        <taxon>Araneoidea</taxon>
        <taxon>Araneidae</taxon>
        <taxon>Caerostris</taxon>
    </lineage>
</organism>
<name>A0AAV4UM41_CAEEX</name>
<dbReference type="AlphaFoldDB" id="A0AAV4UM41"/>
<evidence type="ECO:0000313" key="1">
    <source>
        <dbReference type="EMBL" id="GIY58854.1"/>
    </source>
</evidence>
<protein>
    <submittedName>
        <fullName evidence="1">Uncharacterized protein</fullName>
    </submittedName>
</protein>
<comment type="caution">
    <text evidence="1">The sequence shown here is derived from an EMBL/GenBank/DDBJ whole genome shotgun (WGS) entry which is preliminary data.</text>
</comment>
<evidence type="ECO:0000313" key="2">
    <source>
        <dbReference type="Proteomes" id="UP001054945"/>
    </source>
</evidence>
<keyword evidence="2" id="KW-1185">Reference proteome</keyword>
<reference evidence="1 2" key="1">
    <citation type="submission" date="2021-06" db="EMBL/GenBank/DDBJ databases">
        <title>Caerostris extrusa draft genome.</title>
        <authorList>
            <person name="Kono N."/>
            <person name="Arakawa K."/>
        </authorList>
    </citation>
    <scope>NUCLEOTIDE SEQUENCE [LARGE SCALE GENOMIC DNA]</scope>
</reference>
<dbReference type="Proteomes" id="UP001054945">
    <property type="component" value="Unassembled WGS sequence"/>
</dbReference>
<dbReference type="EMBL" id="BPLR01013117">
    <property type="protein sequence ID" value="GIY58854.1"/>
    <property type="molecule type" value="Genomic_DNA"/>
</dbReference>